<dbReference type="AlphaFoldDB" id="A0AA39SWT0"/>
<dbReference type="Pfam" id="PF01535">
    <property type="entry name" value="PPR"/>
    <property type="match status" value="2"/>
</dbReference>
<dbReference type="GO" id="GO:0005739">
    <property type="term" value="C:mitochondrion"/>
    <property type="evidence" value="ECO:0007669"/>
    <property type="project" value="TreeGrafter"/>
</dbReference>
<gene>
    <name evidence="5" type="ORF">LWI29_007373</name>
</gene>
<sequence length="332" mass="37785">MSTQKFIRSLSTIHPPTNPHQQTASNIARLLSHSGIQHLKNSPLILSTLNSQAVHLIFSNPTLPLRSCLDFFNFLRQNPVNKPDLVAHLTLIRRLYNVRQFTDIQFVLHCIANDVNLRNPISNIVSLVDNGTDDPIFVEKLCEMLFSVYADNGMFEEAIGVFDYMEKSGFKIHQRCCMVLLLALKRCGKMDMCYSFFRRMVGADVEITVHSMTIVIDGLCKRGEVERAMDLMEEMVTKGIEPDVVTYSTLINGFCIKALMQLFFFIGTRLKLSNDVRYVLNAKGSTPAEHQSSEMAAKIEGKRNRIAALQSYIDEVEAQLNLIRKEMQEHTY</sequence>
<dbReference type="NCBIfam" id="TIGR00756">
    <property type="entry name" value="PPR"/>
    <property type="match status" value="2"/>
</dbReference>
<dbReference type="EMBL" id="JAUESC010000003">
    <property type="protein sequence ID" value="KAK0599659.1"/>
    <property type="molecule type" value="Genomic_DNA"/>
</dbReference>
<dbReference type="Pfam" id="PF13041">
    <property type="entry name" value="PPR_2"/>
    <property type="match status" value="1"/>
</dbReference>
<feature type="repeat" description="PPR" evidence="3">
    <location>
        <begin position="208"/>
        <end position="242"/>
    </location>
</feature>
<proteinExistence type="inferred from homology"/>
<comment type="similarity">
    <text evidence="1">Belongs to the PPR family. P subfamily.</text>
</comment>
<feature type="repeat" description="PPR" evidence="3">
    <location>
        <begin position="138"/>
        <end position="172"/>
    </location>
</feature>
<evidence type="ECO:0000313" key="6">
    <source>
        <dbReference type="Proteomes" id="UP001168877"/>
    </source>
</evidence>
<keyword evidence="2" id="KW-0677">Repeat</keyword>
<organism evidence="5 6">
    <name type="scientific">Acer saccharum</name>
    <name type="common">Sugar maple</name>
    <dbReference type="NCBI Taxonomy" id="4024"/>
    <lineage>
        <taxon>Eukaryota</taxon>
        <taxon>Viridiplantae</taxon>
        <taxon>Streptophyta</taxon>
        <taxon>Embryophyta</taxon>
        <taxon>Tracheophyta</taxon>
        <taxon>Spermatophyta</taxon>
        <taxon>Magnoliopsida</taxon>
        <taxon>eudicotyledons</taxon>
        <taxon>Gunneridae</taxon>
        <taxon>Pentapetalae</taxon>
        <taxon>rosids</taxon>
        <taxon>malvids</taxon>
        <taxon>Sapindales</taxon>
        <taxon>Sapindaceae</taxon>
        <taxon>Hippocastanoideae</taxon>
        <taxon>Acereae</taxon>
        <taxon>Acer</taxon>
    </lineage>
</organism>
<dbReference type="PANTHER" id="PTHR47934:SF2">
    <property type="entry name" value="OS07G0671200 PROTEIN"/>
    <property type="match status" value="1"/>
</dbReference>
<evidence type="ECO:0000256" key="3">
    <source>
        <dbReference type="PROSITE-ProRule" id="PRU00708"/>
    </source>
</evidence>
<keyword evidence="4" id="KW-0175">Coiled coil</keyword>
<name>A0AA39SWT0_ACESA</name>
<reference evidence="5" key="2">
    <citation type="submission" date="2023-06" db="EMBL/GenBank/DDBJ databases">
        <authorList>
            <person name="Swenson N.G."/>
            <person name="Wegrzyn J.L."/>
            <person name="Mcevoy S.L."/>
        </authorList>
    </citation>
    <scope>NUCLEOTIDE SEQUENCE</scope>
    <source>
        <strain evidence="5">NS2018</strain>
        <tissue evidence="5">Leaf</tissue>
    </source>
</reference>
<reference evidence="5" key="1">
    <citation type="journal article" date="2022" name="Plant J.">
        <title>Strategies of tolerance reflected in two North American maple genomes.</title>
        <authorList>
            <person name="McEvoy S.L."/>
            <person name="Sezen U.U."/>
            <person name="Trouern-Trend A."/>
            <person name="McMahon S.M."/>
            <person name="Schaberg P.G."/>
            <person name="Yang J."/>
            <person name="Wegrzyn J.L."/>
            <person name="Swenson N.G."/>
        </authorList>
    </citation>
    <scope>NUCLEOTIDE SEQUENCE</scope>
    <source>
        <strain evidence="5">NS2018</strain>
    </source>
</reference>
<keyword evidence="6" id="KW-1185">Reference proteome</keyword>
<dbReference type="PROSITE" id="PS51375">
    <property type="entry name" value="PPR"/>
    <property type="match status" value="2"/>
</dbReference>
<evidence type="ECO:0000313" key="5">
    <source>
        <dbReference type="EMBL" id="KAK0599659.1"/>
    </source>
</evidence>
<dbReference type="InterPro" id="IPR002885">
    <property type="entry name" value="PPR_rpt"/>
</dbReference>
<dbReference type="Proteomes" id="UP001168877">
    <property type="component" value="Unassembled WGS sequence"/>
</dbReference>
<feature type="coiled-coil region" evidence="4">
    <location>
        <begin position="299"/>
        <end position="326"/>
    </location>
</feature>
<evidence type="ECO:0000256" key="2">
    <source>
        <dbReference type="ARBA" id="ARBA00022737"/>
    </source>
</evidence>
<protein>
    <submittedName>
        <fullName evidence="5">Uncharacterized protein</fullName>
    </submittedName>
</protein>
<evidence type="ECO:0000256" key="1">
    <source>
        <dbReference type="ARBA" id="ARBA00007626"/>
    </source>
</evidence>
<dbReference type="PANTHER" id="PTHR47934">
    <property type="entry name" value="PENTATRICOPEPTIDE REPEAT-CONTAINING PROTEIN PET309, MITOCHONDRIAL"/>
    <property type="match status" value="1"/>
</dbReference>
<accession>A0AA39SWT0</accession>
<dbReference type="InterPro" id="IPR011990">
    <property type="entry name" value="TPR-like_helical_dom_sf"/>
</dbReference>
<dbReference type="GO" id="GO:0006396">
    <property type="term" value="P:RNA processing"/>
    <property type="evidence" value="ECO:0007669"/>
    <property type="project" value="TreeGrafter"/>
</dbReference>
<dbReference type="Gene3D" id="1.25.40.10">
    <property type="entry name" value="Tetratricopeptide repeat domain"/>
    <property type="match status" value="2"/>
</dbReference>
<evidence type="ECO:0000256" key="4">
    <source>
        <dbReference type="SAM" id="Coils"/>
    </source>
</evidence>
<comment type="caution">
    <text evidence="5">The sequence shown here is derived from an EMBL/GenBank/DDBJ whole genome shotgun (WGS) entry which is preliminary data.</text>
</comment>
<dbReference type="InterPro" id="IPR051114">
    <property type="entry name" value="Mito_RNA_Proc_CCM1"/>
</dbReference>
<dbReference type="GO" id="GO:0007005">
    <property type="term" value="P:mitochondrion organization"/>
    <property type="evidence" value="ECO:0007669"/>
    <property type="project" value="TreeGrafter"/>
</dbReference>
<dbReference type="GO" id="GO:0003729">
    <property type="term" value="F:mRNA binding"/>
    <property type="evidence" value="ECO:0007669"/>
    <property type="project" value="TreeGrafter"/>
</dbReference>